<dbReference type="GO" id="GO:0016491">
    <property type="term" value="F:oxidoreductase activity"/>
    <property type="evidence" value="ECO:0007669"/>
    <property type="project" value="UniProtKB-KW"/>
</dbReference>
<gene>
    <name evidence="1" type="primary">rutC</name>
    <name evidence="1" type="ORF">G163CM_17610</name>
</gene>
<dbReference type="SUPFAM" id="SSF55298">
    <property type="entry name" value="YjgF-like"/>
    <property type="match status" value="1"/>
</dbReference>
<keyword evidence="1" id="KW-0560">Oxidoreductase</keyword>
<name>A0ABY3S2W4_9ENTR</name>
<dbReference type="EMBL" id="CP087880">
    <property type="protein sequence ID" value="UGS41060.1"/>
    <property type="molecule type" value="Genomic_DNA"/>
</dbReference>
<sequence>MMCPYISYGHCIMTLQRFPTSKPFPFSDMVKANGFLFLSGQVSMTQNGEPLPGSVSEQTQRILDSIEQTLALAGATLNDIVRAQVWLSDMDNFAEFNTAWRSRFSNGFPSRSVVTSRLAFGLDVEIEVQAIEPCLTS</sequence>
<dbReference type="Proteomes" id="UP001199659">
    <property type="component" value="Chromosome"/>
</dbReference>
<dbReference type="Pfam" id="PF01042">
    <property type="entry name" value="Ribonuc_L-PSP"/>
    <property type="match status" value="1"/>
</dbReference>
<dbReference type="PANTHER" id="PTHR11803:SF39">
    <property type="entry name" value="2-IMINOBUTANOATE_2-IMINOPROPANOATE DEAMINASE"/>
    <property type="match status" value="1"/>
</dbReference>
<dbReference type="Gene3D" id="3.30.1330.40">
    <property type="entry name" value="RutC-like"/>
    <property type="match status" value="1"/>
</dbReference>
<evidence type="ECO:0000313" key="2">
    <source>
        <dbReference type="Proteomes" id="UP001199659"/>
    </source>
</evidence>
<dbReference type="CDD" id="cd00448">
    <property type="entry name" value="YjgF_YER057c_UK114_family"/>
    <property type="match status" value="1"/>
</dbReference>
<evidence type="ECO:0000313" key="1">
    <source>
        <dbReference type="EMBL" id="UGS41060.1"/>
    </source>
</evidence>
<dbReference type="InterPro" id="IPR006175">
    <property type="entry name" value="YjgF/YER057c/UK114"/>
</dbReference>
<accession>A0ABY3S2W4</accession>
<protein>
    <submittedName>
        <fullName evidence="1">Aminoacrylate peracid reductase RutC</fullName>
        <ecNumber evidence="1">1.-.-.-</ecNumber>
    </submittedName>
</protein>
<organism evidence="1 2">
    <name type="scientific">Pseudocitrobacter corydidari</name>
    <dbReference type="NCBI Taxonomy" id="2891570"/>
    <lineage>
        <taxon>Bacteria</taxon>
        <taxon>Pseudomonadati</taxon>
        <taxon>Pseudomonadota</taxon>
        <taxon>Gammaproteobacteria</taxon>
        <taxon>Enterobacterales</taxon>
        <taxon>Enterobacteriaceae</taxon>
        <taxon>Pseudocitrobacter</taxon>
    </lineage>
</organism>
<dbReference type="PANTHER" id="PTHR11803">
    <property type="entry name" value="2-IMINOBUTANOATE/2-IMINOPROPANOATE DEAMINASE RIDA"/>
    <property type="match status" value="1"/>
</dbReference>
<dbReference type="EC" id="1.-.-.-" evidence="1"/>
<proteinExistence type="predicted"/>
<dbReference type="InterPro" id="IPR035959">
    <property type="entry name" value="RutC-like_sf"/>
</dbReference>
<keyword evidence="2" id="KW-1185">Reference proteome</keyword>
<reference evidence="1 2" key="1">
    <citation type="journal article" date="2022" name="Int. J. Syst. Evol. Microbiol.">
        <title>Pseudocitrobacter corydidari sp. nov., isolated from the Asian emerald cockroach Corydidarum magnifica.</title>
        <authorList>
            <person name="Guzman J."/>
            <person name="Poehlein A."/>
            <person name="Glaeser S.P."/>
            <person name="Schwengers O."/>
            <person name="Blom J."/>
            <person name="Hollensteiner J."/>
            <person name="Kampfer P."/>
            <person name="Vilcinskas A."/>
        </authorList>
    </citation>
    <scope>NUCLEOTIDE SEQUENCE [LARGE SCALE GENOMIC DNA]</scope>
    <source>
        <strain evidence="1">G163CM</strain>
    </source>
</reference>